<dbReference type="GO" id="GO:0005829">
    <property type="term" value="C:cytosol"/>
    <property type="evidence" value="ECO:0007669"/>
    <property type="project" value="TreeGrafter"/>
</dbReference>
<dbReference type="SMART" id="SM01004">
    <property type="entry name" value="ALAD"/>
    <property type="match status" value="1"/>
</dbReference>
<dbReference type="InterPro" id="IPR001731">
    <property type="entry name" value="ALAD"/>
</dbReference>
<dbReference type="Gene3D" id="3.20.20.70">
    <property type="entry name" value="Aldolase class I"/>
    <property type="match status" value="1"/>
</dbReference>
<comment type="function">
    <text evidence="9">Catalyzes an early step in the biosynthesis of tetrapyrroles. Binds two molecules of 5-aminolevulinate per subunit, each at a distinct site, and catalyzes their condensation to form porphobilinogen.</text>
</comment>
<evidence type="ECO:0000313" key="14">
    <source>
        <dbReference type="EMBL" id="OON75632.1"/>
    </source>
</evidence>
<sequence length="311" mass="32717">MPLHRSSVRRYLEGPGLRPSSLTAVFLMREEDSEGVGPMPTVTVREIPQRIRELEGAGIRSVKVFAGSRLRDSNASQGAAPTGLMMRAIRAVKGTAAAMAVMTETCLCSHTDSGECFVRRTPGGDIDMRVSCEAIAEQAVAQAVEGADIVGPAAMLPGSVRAVRQALDESGHSDVAIMPHVIFASSLYAGYRATMRAVPASGSRPFQISPVRPEQAVSTGLDYLREGADMLLLEPALASVDTLVRLKAVAPSVPLVPFSVSGEYLRLAVAGEDGKRDTGVLGEAYTMMARSGADGIITYGALDLARSLTAG</sequence>
<evidence type="ECO:0000256" key="6">
    <source>
        <dbReference type="ARBA" id="ARBA00023133"/>
    </source>
</evidence>
<evidence type="ECO:0000256" key="11">
    <source>
        <dbReference type="ARBA" id="ARBA00047651"/>
    </source>
</evidence>
<dbReference type="EC" id="4.2.1.24" evidence="4"/>
<keyword evidence="12" id="KW-0862">Zinc</keyword>
<keyword evidence="6" id="KW-0350">Heme biosynthesis</keyword>
<dbReference type="GO" id="GO:0006782">
    <property type="term" value="P:protoporphyrinogen IX biosynthetic process"/>
    <property type="evidence" value="ECO:0007669"/>
    <property type="project" value="UniProtKB-UniPathway"/>
</dbReference>
<evidence type="ECO:0000256" key="4">
    <source>
        <dbReference type="ARBA" id="ARBA00012053"/>
    </source>
</evidence>
<dbReference type="PRINTS" id="PR00144">
    <property type="entry name" value="DALDHYDRTASE"/>
</dbReference>
<dbReference type="PANTHER" id="PTHR11458:SF0">
    <property type="entry name" value="DELTA-AMINOLEVULINIC ACID DEHYDRATASE"/>
    <property type="match status" value="1"/>
</dbReference>
<comment type="subunit">
    <text evidence="3">Homooctamer.</text>
</comment>
<feature type="binding site" evidence="12">
    <location>
        <position position="108"/>
    </location>
    <ligand>
        <name>Zn(2+)</name>
        <dbReference type="ChEBI" id="CHEBI:29105"/>
        <note>catalytic</note>
    </ligand>
</feature>
<comment type="pathway">
    <text evidence="1">Porphyrin-containing compound metabolism; protoporphyrin-IX biosynthesis; coproporphyrinogen-III from 5-aminolevulinate: step 1/4.</text>
</comment>
<evidence type="ECO:0000313" key="15">
    <source>
        <dbReference type="Proteomes" id="UP000190539"/>
    </source>
</evidence>
<gene>
    <name evidence="14" type="ORF">B1H18_22535</name>
</gene>
<accession>A0A1V4A4K0</accession>
<dbReference type="AlphaFoldDB" id="A0A1V4A4K0"/>
<protein>
    <recommendedName>
        <fullName evidence="5">Delta-aminolevulinic acid dehydratase</fullName>
        <ecNumber evidence="4">4.2.1.24</ecNumber>
    </recommendedName>
    <alternativeName>
        <fullName evidence="10">Porphobilinogen synthase</fullName>
    </alternativeName>
</protein>
<proteinExistence type="inferred from homology"/>
<evidence type="ECO:0000256" key="9">
    <source>
        <dbReference type="ARBA" id="ARBA00025628"/>
    </source>
</evidence>
<comment type="catalytic activity">
    <reaction evidence="11">
        <text>2 5-aminolevulinate = porphobilinogen + 2 H2O + H(+)</text>
        <dbReference type="Rhea" id="RHEA:24064"/>
        <dbReference type="ChEBI" id="CHEBI:15377"/>
        <dbReference type="ChEBI" id="CHEBI:15378"/>
        <dbReference type="ChEBI" id="CHEBI:58126"/>
        <dbReference type="ChEBI" id="CHEBI:356416"/>
        <dbReference type="EC" id="4.2.1.24"/>
    </reaction>
</comment>
<dbReference type="OrthoDB" id="3467584at2"/>
<evidence type="ECO:0000256" key="2">
    <source>
        <dbReference type="ARBA" id="ARBA00008055"/>
    </source>
</evidence>
<dbReference type="STRING" id="83656.B1H18_22535"/>
<dbReference type="PANTHER" id="PTHR11458">
    <property type="entry name" value="DELTA-AMINOLEVULINIC ACID DEHYDRATASE"/>
    <property type="match status" value="1"/>
</dbReference>
<keyword evidence="7" id="KW-0456">Lyase</keyword>
<dbReference type="Proteomes" id="UP000190539">
    <property type="component" value="Unassembled WGS sequence"/>
</dbReference>
<dbReference type="GO" id="GO:0008270">
    <property type="term" value="F:zinc ion binding"/>
    <property type="evidence" value="ECO:0007669"/>
    <property type="project" value="TreeGrafter"/>
</dbReference>
<comment type="caution">
    <text evidence="14">The sequence shown here is derived from an EMBL/GenBank/DDBJ whole genome shotgun (WGS) entry which is preliminary data.</text>
</comment>
<dbReference type="SUPFAM" id="SSF51569">
    <property type="entry name" value="Aldolase"/>
    <property type="match status" value="1"/>
</dbReference>
<organism evidence="14 15">
    <name type="scientific">Streptomyces tsukubensis</name>
    <dbReference type="NCBI Taxonomy" id="83656"/>
    <lineage>
        <taxon>Bacteria</taxon>
        <taxon>Bacillati</taxon>
        <taxon>Actinomycetota</taxon>
        <taxon>Actinomycetes</taxon>
        <taxon>Kitasatosporales</taxon>
        <taxon>Streptomycetaceae</taxon>
        <taxon>Streptomyces</taxon>
    </lineage>
</organism>
<evidence type="ECO:0000256" key="10">
    <source>
        <dbReference type="ARBA" id="ARBA00032837"/>
    </source>
</evidence>
<reference evidence="14 15" key="1">
    <citation type="submission" date="2017-02" db="EMBL/GenBank/DDBJ databases">
        <title>Draft Genome Sequence of Streptomyces tsukubaensis F601, a Producer of the immunosuppressant tacrolimus FK506.</title>
        <authorList>
            <person name="Zong G."/>
            <person name="Zhong C."/>
            <person name="Fu J."/>
            <person name="Qin R."/>
            <person name="Cao G."/>
        </authorList>
    </citation>
    <scope>NUCLEOTIDE SEQUENCE [LARGE SCALE GENOMIC DNA]</scope>
    <source>
        <strain evidence="14 15">F601</strain>
    </source>
</reference>
<feature type="binding site" evidence="12">
    <location>
        <position position="116"/>
    </location>
    <ligand>
        <name>Zn(2+)</name>
        <dbReference type="ChEBI" id="CHEBI:29105"/>
        <note>catalytic</note>
    </ligand>
</feature>
<evidence type="ECO:0000256" key="1">
    <source>
        <dbReference type="ARBA" id="ARBA00004694"/>
    </source>
</evidence>
<dbReference type="InterPro" id="IPR013785">
    <property type="entry name" value="Aldolase_TIM"/>
</dbReference>
<comment type="similarity">
    <text evidence="2 13">Belongs to the ALAD family.</text>
</comment>
<keyword evidence="8" id="KW-0627">Porphyrin biosynthesis</keyword>
<evidence type="ECO:0000256" key="5">
    <source>
        <dbReference type="ARBA" id="ARBA00020771"/>
    </source>
</evidence>
<name>A0A1V4A4K0_9ACTN</name>
<dbReference type="GO" id="GO:0004655">
    <property type="term" value="F:porphobilinogen synthase activity"/>
    <property type="evidence" value="ECO:0007669"/>
    <property type="project" value="UniProtKB-EC"/>
</dbReference>
<keyword evidence="12" id="KW-0479">Metal-binding</keyword>
<dbReference type="EMBL" id="MVFC01000021">
    <property type="protein sequence ID" value="OON75632.1"/>
    <property type="molecule type" value="Genomic_DNA"/>
</dbReference>
<evidence type="ECO:0000256" key="3">
    <source>
        <dbReference type="ARBA" id="ARBA00011823"/>
    </source>
</evidence>
<evidence type="ECO:0000256" key="7">
    <source>
        <dbReference type="ARBA" id="ARBA00023239"/>
    </source>
</evidence>
<evidence type="ECO:0000256" key="8">
    <source>
        <dbReference type="ARBA" id="ARBA00023244"/>
    </source>
</evidence>
<keyword evidence="15" id="KW-1185">Reference proteome</keyword>
<feature type="binding site" evidence="12">
    <location>
        <position position="106"/>
    </location>
    <ligand>
        <name>Zn(2+)</name>
        <dbReference type="ChEBI" id="CHEBI:29105"/>
        <note>catalytic</note>
    </ligand>
</feature>
<dbReference type="RefSeq" id="WP_077970427.1">
    <property type="nucleotide sequence ID" value="NZ_CP045178.1"/>
</dbReference>
<dbReference type="PIRSF" id="PIRSF001415">
    <property type="entry name" value="Porphbilin_synth"/>
    <property type="match status" value="1"/>
</dbReference>
<evidence type="ECO:0000256" key="13">
    <source>
        <dbReference type="RuleBase" id="RU004161"/>
    </source>
</evidence>
<evidence type="ECO:0000256" key="12">
    <source>
        <dbReference type="PIRSR" id="PIRSR001415-3"/>
    </source>
</evidence>
<dbReference type="UniPathway" id="UPA00251">
    <property type="reaction ID" value="UER00318"/>
</dbReference>
<dbReference type="Pfam" id="PF00490">
    <property type="entry name" value="ALAD"/>
    <property type="match status" value="1"/>
</dbReference>